<dbReference type="PANTHER" id="PTHR47964:SF1">
    <property type="entry name" value="ATP-DEPENDENT DNA HELICASE HOMOLOG RECG, CHLOROPLASTIC"/>
    <property type="match status" value="1"/>
</dbReference>
<evidence type="ECO:0000256" key="4">
    <source>
        <dbReference type="ARBA" id="ARBA00022763"/>
    </source>
</evidence>
<keyword evidence="11" id="KW-0413">Isomerase</keyword>
<evidence type="ECO:0000256" key="14">
    <source>
        <dbReference type="ARBA" id="ARBA00048988"/>
    </source>
</evidence>
<comment type="similarity">
    <text evidence="1 15">Belongs to the helicase family. RecG subfamily.</text>
</comment>
<dbReference type="SMART" id="SM00487">
    <property type="entry name" value="DEXDc"/>
    <property type="match status" value="1"/>
</dbReference>
<keyword evidence="5 15" id="KW-0378">Hydrolase</keyword>
<evidence type="ECO:0000256" key="2">
    <source>
        <dbReference type="ARBA" id="ARBA00017846"/>
    </source>
</evidence>
<dbReference type="Proteomes" id="UP000236340">
    <property type="component" value="Unassembled WGS sequence"/>
</dbReference>
<dbReference type="InterPro" id="IPR001650">
    <property type="entry name" value="Helicase_C-like"/>
</dbReference>
<evidence type="ECO:0000256" key="1">
    <source>
        <dbReference type="ARBA" id="ARBA00007504"/>
    </source>
</evidence>
<dbReference type="GO" id="GO:0006281">
    <property type="term" value="P:DNA repair"/>
    <property type="evidence" value="ECO:0007669"/>
    <property type="project" value="UniProtKB-UniRule"/>
</dbReference>
<keyword evidence="4 15" id="KW-0227">DNA damage</keyword>
<sequence length="730" mass="82117">MARKTEDSSFPEGLSLQNQPANLRAMLQTPVTALTGVGPKLADKLSKIGLETVEDLLYTLPNRYEDRREFRRIGRLREGRYEVFGGEILYSGETTTRKGRRKLFEVVVGDGSGTISLKWFHYRRQWQEKQFKVGRKAVFGGEVKRFGAVREVHHPEVDFLPAGGSFEAYRAADPLVFGRILPVYPLTEGLHQKTARKIWKEAVDRYAPAVHSVLPQEILQRRGLQPLNEALVAAHWPADDVHYESLGSSADPARRSLVFDEFFFLELGLALKRKGMSLEPGIPFQVEHRYTRPLARMLPYRLTAAQRRVLGEIKHDLMRPHPMNRLLQGDVGSGKTIVALMAALVAIENRTQVAIVAPTEILAEQHYRQFSFWLEKLGLRAALLSGGLKGRPRQELLEQLAAGEVHLVVGTHAVLQEDVTFRCLGLGIIDEQHRFGVEQRQVLRRKGMHPHILVMTATPIPRTMALAVFGDLDLSVIDELPPGRTPVETRLVSDRGRGELYRFMRGQLEQGRQGYIVYPLVEESEKNDLQAATEAAEQLRSAIFPEFSVAVLHGRMKSDKKDAVMQRFKAGEVQLLVSTTVIEVGIDVPNATMMVVEHAERFGLAQLHQLRGRVGRGAGQSYCFLLRSQRCSEDGLKRLQVMCDTNDGFRIAEADLEIRGPGDFLGTRQAGLPDFRIANLLQDGRVLEEARQEAMAMVDDPEFPSDDKYREIIATLHDRWGGRLELASIG</sequence>
<gene>
    <name evidence="18" type="ORF">C2E25_14480</name>
</gene>
<dbReference type="NCBIfam" id="TIGR00643">
    <property type="entry name" value="recG"/>
    <property type="match status" value="1"/>
</dbReference>
<accession>A0A2K2H763</accession>
<dbReference type="GO" id="GO:0005524">
    <property type="term" value="F:ATP binding"/>
    <property type="evidence" value="ECO:0007669"/>
    <property type="project" value="UniProtKB-KW"/>
</dbReference>
<dbReference type="InterPro" id="IPR027417">
    <property type="entry name" value="P-loop_NTPase"/>
</dbReference>
<dbReference type="SMART" id="SM00490">
    <property type="entry name" value="HELICc"/>
    <property type="match status" value="1"/>
</dbReference>
<comment type="function">
    <text evidence="15">Plays a critical role in recombination and DNA repair. Helps process Holliday junction intermediates to mature products by catalyzing branch migration. Has replication fork regression activity, unwinds stalled or blocked replication forks to make a HJ that can be resolved. Has a DNA unwinding activity characteristic of a DNA helicase with 3'-5' polarity.</text>
</comment>
<dbReference type="SUPFAM" id="SSF50249">
    <property type="entry name" value="Nucleic acid-binding proteins"/>
    <property type="match status" value="1"/>
</dbReference>
<comment type="caution">
    <text evidence="18">The sequence shown here is derived from an EMBL/GenBank/DDBJ whole genome shotgun (WGS) entry which is preliminary data.</text>
</comment>
<dbReference type="Gene3D" id="2.40.50.140">
    <property type="entry name" value="Nucleic acid-binding proteins"/>
    <property type="match status" value="1"/>
</dbReference>
<evidence type="ECO:0000256" key="6">
    <source>
        <dbReference type="ARBA" id="ARBA00022806"/>
    </source>
</evidence>
<keyword evidence="6 15" id="KW-0347">Helicase</keyword>
<evidence type="ECO:0000256" key="10">
    <source>
        <dbReference type="ARBA" id="ARBA00023204"/>
    </source>
</evidence>
<keyword evidence="8" id="KW-0238">DNA-binding</keyword>
<evidence type="ECO:0000259" key="17">
    <source>
        <dbReference type="PROSITE" id="PS51194"/>
    </source>
</evidence>
<dbReference type="PROSITE" id="PS51194">
    <property type="entry name" value="HELICASE_CTER"/>
    <property type="match status" value="1"/>
</dbReference>
<keyword evidence="10 15" id="KW-0234">DNA repair</keyword>
<keyword evidence="3 15" id="KW-0547">Nucleotide-binding</keyword>
<dbReference type="CDD" id="cd18811">
    <property type="entry name" value="SF2_C_RecG"/>
    <property type="match status" value="1"/>
</dbReference>
<feature type="domain" description="Helicase C-terminal" evidence="17">
    <location>
        <begin position="499"/>
        <end position="662"/>
    </location>
</feature>
<proteinExistence type="inferred from homology"/>
<reference evidence="18 19" key="1">
    <citation type="journal article" date="2018" name="Genome Announc.">
        <title>Genome Sequence of Geothermobacter sp. HR-1 Iron Reducer from the Loihi Seamount.</title>
        <authorList>
            <person name="Smith H."/>
            <person name="Abuyen K."/>
            <person name="Tremblay J."/>
            <person name="Savalia P."/>
            <person name="Perez-Rodriguez I."/>
            <person name="Emerson D."/>
            <person name="Tully B."/>
            <person name="Amend J."/>
        </authorList>
    </citation>
    <scope>NUCLEOTIDE SEQUENCE [LARGE SCALE GENOMIC DNA]</scope>
    <source>
        <strain evidence="18 19">HR-1</strain>
    </source>
</reference>
<organism evidence="18 19">
    <name type="scientific">Geothermobacter hydrogeniphilus</name>
    <dbReference type="NCBI Taxonomy" id="1969733"/>
    <lineage>
        <taxon>Bacteria</taxon>
        <taxon>Pseudomonadati</taxon>
        <taxon>Thermodesulfobacteriota</taxon>
        <taxon>Desulfuromonadia</taxon>
        <taxon>Desulfuromonadales</taxon>
        <taxon>Geothermobacteraceae</taxon>
        <taxon>Geothermobacter</taxon>
    </lineage>
</organism>
<keyword evidence="9 15" id="KW-0233">DNA recombination</keyword>
<dbReference type="CDD" id="cd17992">
    <property type="entry name" value="DEXHc_RecG"/>
    <property type="match status" value="1"/>
</dbReference>
<evidence type="ECO:0000313" key="18">
    <source>
        <dbReference type="EMBL" id="PNU19080.1"/>
    </source>
</evidence>
<dbReference type="InterPro" id="IPR045562">
    <property type="entry name" value="RecG_dom3_C"/>
</dbReference>
<dbReference type="OrthoDB" id="9804325at2"/>
<evidence type="ECO:0000256" key="8">
    <source>
        <dbReference type="ARBA" id="ARBA00023125"/>
    </source>
</evidence>
<evidence type="ECO:0000313" key="19">
    <source>
        <dbReference type="Proteomes" id="UP000236340"/>
    </source>
</evidence>
<dbReference type="InterPro" id="IPR012340">
    <property type="entry name" value="NA-bd_OB-fold"/>
</dbReference>
<keyword evidence="7 15" id="KW-0067">ATP-binding</keyword>
<protein>
    <recommendedName>
        <fullName evidence="2 15">ATP-dependent DNA helicase RecG</fullName>
        <ecNumber evidence="13 15">5.6.2.4</ecNumber>
    </recommendedName>
</protein>
<evidence type="ECO:0000256" key="11">
    <source>
        <dbReference type="ARBA" id="ARBA00023235"/>
    </source>
</evidence>
<evidence type="ECO:0000256" key="13">
    <source>
        <dbReference type="ARBA" id="ARBA00034808"/>
    </source>
</evidence>
<name>A0A2K2H763_9BACT</name>
<comment type="catalytic activity">
    <reaction evidence="14 15">
        <text>ATP + H2O = ADP + phosphate + H(+)</text>
        <dbReference type="Rhea" id="RHEA:13065"/>
        <dbReference type="ChEBI" id="CHEBI:15377"/>
        <dbReference type="ChEBI" id="CHEBI:15378"/>
        <dbReference type="ChEBI" id="CHEBI:30616"/>
        <dbReference type="ChEBI" id="CHEBI:43474"/>
        <dbReference type="ChEBI" id="CHEBI:456216"/>
        <dbReference type="EC" id="5.6.2.4"/>
    </reaction>
</comment>
<dbReference type="PROSITE" id="PS51192">
    <property type="entry name" value="HELICASE_ATP_BIND_1"/>
    <property type="match status" value="1"/>
</dbReference>
<dbReference type="Pfam" id="PF17191">
    <property type="entry name" value="RecG_wedge"/>
    <property type="match status" value="1"/>
</dbReference>
<evidence type="ECO:0000256" key="7">
    <source>
        <dbReference type="ARBA" id="ARBA00022840"/>
    </source>
</evidence>
<dbReference type="Pfam" id="PF00270">
    <property type="entry name" value="DEAD"/>
    <property type="match status" value="1"/>
</dbReference>
<dbReference type="Gene3D" id="3.40.50.300">
    <property type="entry name" value="P-loop containing nucleotide triphosphate hydrolases"/>
    <property type="match status" value="2"/>
</dbReference>
<dbReference type="GO" id="GO:0043138">
    <property type="term" value="F:3'-5' DNA helicase activity"/>
    <property type="evidence" value="ECO:0007669"/>
    <property type="project" value="UniProtKB-EC"/>
</dbReference>
<evidence type="ECO:0000256" key="3">
    <source>
        <dbReference type="ARBA" id="ARBA00022741"/>
    </source>
</evidence>
<dbReference type="InterPro" id="IPR014001">
    <property type="entry name" value="Helicase_ATP-bd"/>
</dbReference>
<evidence type="ECO:0000256" key="15">
    <source>
        <dbReference type="RuleBase" id="RU363016"/>
    </source>
</evidence>
<dbReference type="InterPro" id="IPR011545">
    <property type="entry name" value="DEAD/DEAH_box_helicase_dom"/>
</dbReference>
<evidence type="ECO:0000256" key="12">
    <source>
        <dbReference type="ARBA" id="ARBA00034617"/>
    </source>
</evidence>
<dbReference type="EC" id="5.6.2.4" evidence="13 15"/>
<dbReference type="NCBIfam" id="NF008165">
    <property type="entry name" value="PRK10917.1-3"/>
    <property type="match status" value="1"/>
</dbReference>
<dbReference type="InterPro" id="IPR033454">
    <property type="entry name" value="RecG_wedge"/>
</dbReference>
<feature type="domain" description="Helicase ATP-binding" evidence="16">
    <location>
        <begin position="316"/>
        <end position="477"/>
    </location>
</feature>
<dbReference type="InterPro" id="IPR047112">
    <property type="entry name" value="RecG/Mfd"/>
</dbReference>
<dbReference type="NCBIfam" id="NF008168">
    <property type="entry name" value="PRK10917.2-2"/>
    <property type="match status" value="1"/>
</dbReference>
<evidence type="ECO:0000259" key="16">
    <source>
        <dbReference type="PROSITE" id="PS51192"/>
    </source>
</evidence>
<dbReference type="PANTHER" id="PTHR47964">
    <property type="entry name" value="ATP-DEPENDENT DNA HELICASE HOMOLOG RECG, CHLOROPLASTIC"/>
    <property type="match status" value="1"/>
</dbReference>
<comment type="catalytic activity">
    <reaction evidence="12 15">
        <text>Couples ATP hydrolysis with the unwinding of duplex DNA by translocating in the 3'-5' direction.</text>
        <dbReference type="EC" id="5.6.2.4"/>
    </reaction>
</comment>
<evidence type="ECO:0000256" key="5">
    <source>
        <dbReference type="ARBA" id="ARBA00022801"/>
    </source>
</evidence>
<dbReference type="CDD" id="cd04488">
    <property type="entry name" value="RecG_wedge_OBF"/>
    <property type="match status" value="1"/>
</dbReference>
<dbReference type="InterPro" id="IPR004609">
    <property type="entry name" value="ATP-dep_DNA_helicase_RecG"/>
</dbReference>
<dbReference type="GO" id="GO:0016887">
    <property type="term" value="F:ATP hydrolysis activity"/>
    <property type="evidence" value="ECO:0007669"/>
    <property type="project" value="RHEA"/>
</dbReference>
<dbReference type="Gene3D" id="1.10.150.20">
    <property type="entry name" value="5' to 3' exonuclease, C-terminal subdomain"/>
    <property type="match status" value="1"/>
</dbReference>
<evidence type="ECO:0000256" key="9">
    <source>
        <dbReference type="ARBA" id="ARBA00023172"/>
    </source>
</evidence>
<dbReference type="EMBL" id="PPFX01000041">
    <property type="protein sequence ID" value="PNU19080.1"/>
    <property type="molecule type" value="Genomic_DNA"/>
</dbReference>
<dbReference type="GO" id="GO:0006310">
    <property type="term" value="P:DNA recombination"/>
    <property type="evidence" value="ECO:0007669"/>
    <property type="project" value="UniProtKB-UniRule"/>
</dbReference>
<dbReference type="AlphaFoldDB" id="A0A2K2H763"/>
<dbReference type="GO" id="GO:0003677">
    <property type="term" value="F:DNA binding"/>
    <property type="evidence" value="ECO:0007669"/>
    <property type="project" value="UniProtKB-KW"/>
</dbReference>
<dbReference type="Pfam" id="PF00271">
    <property type="entry name" value="Helicase_C"/>
    <property type="match status" value="1"/>
</dbReference>
<dbReference type="SUPFAM" id="SSF52540">
    <property type="entry name" value="P-loop containing nucleoside triphosphate hydrolases"/>
    <property type="match status" value="2"/>
</dbReference>
<dbReference type="Pfam" id="PF19833">
    <property type="entry name" value="RecG_dom3_C"/>
    <property type="match status" value="1"/>
</dbReference>